<feature type="transmembrane region" description="Helical" evidence="7">
    <location>
        <begin position="143"/>
        <end position="167"/>
    </location>
</feature>
<keyword evidence="9" id="KW-1185">Reference proteome</keyword>
<accession>A0A0B1SP92</accession>
<keyword evidence="6 7" id="KW-0472">Membrane</keyword>
<evidence type="ECO:0000256" key="7">
    <source>
        <dbReference type="SAM" id="Phobius"/>
    </source>
</evidence>
<reference evidence="8 9" key="1">
    <citation type="submission" date="2014-03" db="EMBL/GenBank/DDBJ databases">
        <title>Draft genome of the hookworm Oesophagostomum dentatum.</title>
        <authorList>
            <person name="Mitreva M."/>
        </authorList>
    </citation>
    <scope>NUCLEOTIDE SEQUENCE [LARGE SCALE GENOMIC DNA]</scope>
    <source>
        <strain evidence="8 9">OD-Hann</strain>
    </source>
</reference>
<feature type="transmembrane region" description="Helical" evidence="7">
    <location>
        <begin position="290"/>
        <end position="311"/>
    </location>
</feature>
<keyword evidence="2" id="KW-0813">Transport</keyword>
<dbReference type="GO" id="GO:0005886">
    <property type="term" value="C:plasma membrane"/>
    <property type="evidence" value="ECO:0007669"/>
    <property type="project" value="TreeGrafter"/>
</dbReference>
<sequence>MDNRIIKLRELVSTDANYAAQFYLECVCHADETERILNRSVRRTSSRDNKRRRKPKGLREAVSTLSVPTIRSVPSTTGIVEVILPQRSVSEPQPRWWERFSIHGKEGEYEDGHHEVRHLWKTQYAGKTADVAFAQFMPVSRGLGWAFVLAAIPLIIYHNILITWSLHLDILSLTDYTQLSITLPERHIVLALATAWLIVFMGVCRGNTWMSWAIRFTATIPYLMLFILLIRGLSLPGASLGLTFLFSSASDDISSLKLWSAAAEQVLFEIGVGVGAVFSISAYSRFRNNVYRDAALLITMFDLSFAILSAITDHDDFQRRLDVHPRQHGPIFLPWITINLIRAGNLYNHKSRPLVHNFHRNPQYDVTNALGSSLDEYIVYDNLLYSSGR</sequence>
<evidence type="ECO:0000256" key="4">
    <source>
        <dbReference type="ARBA" id="ARBA00022847"/>
    </source>
</evidence>
<protein>
    <submittedName>
        <fullName evidence="8">Sodium:neurotransmitter symporter family protein</fullName>
    </submittedName>
</protein>
<dbReference type="Pfam" id="PF00209">
    <property type="entry name" value="SNF"/>
    <property type="match status" value="1"/>
</dbReference>
<evidence type="ECO:0000256" key="3">
    <source>
        <dbReference type="ARBA" id="ARBA00022692"/>
    </source>
</evidence>
<keyword evidence="3 7" id="KW-0812">Transmembrane</keyword>
<feature type="transmembrane region" description="Helical" evidence="7">
    <location>
        <begin position="220"/>
        <end position="246"/>
    </location>
</feature>
<feature type="transmembrane region" description="Helical" evidence="7">
    <location>
        <begin position="266"/>
        <end position="283"/>
    </location>
</feature>
<name>A0A0B1SP92_OESDE</name>
<evidence type="ECO:0000256" key="6">
    <source>
        <dbReference type="ARBA" id="ARBA00023136"/>
    </source>
</evidence>
<gene>
    <name evidence="8" type="ORF">OESDEN_13471</name>
</gene>
<dbReference type="GO" id="GO:0005283">
    <property type="term" value="F:amino acid:sodium symporter activity"/>
    <property type="evidence" value="ECO:0007669"/>
    <property type="project" value="TreeGrafter"/>
</dbReference>
<dbReference type="InterPro" id="IPR037272">
    <property type="entry name" value="SNS_sf"/>
</dbReference>
<dbReference type="SUPFAM" id="SSF161070">
    <property type="entry name" value="SNF-like"/>
    <property type="match status" value="1"/>
</dbReference>
<feature type="transmembrane region" description="Helical" evidence="7">
    <location>
        <begin position="187"/>
        <end position="208"/>
    </location>
</feature>
<keyword evidence="5 7" id="KW-1133">Transmembrane helix</keyword>
<evidence type="ECO:0000256" key="1">
    <source>
        <dbReference type="ARBA" id="ARBA00004141"/>
    </source>
</evidence>
<organism evidence="8 9">
    <name type="scientific">Oesophagostomum dentatum</name>
    <name type="common">Nodular worm</name>
    <dbReference type="NCBI Taxonomy" id="61180"/>
    <lineage>
        <taxon>Eukaryota</taxon>
        <taxon>Metazoa</taxon>
        <taxon>Ecdysozoa</taxon>
        <taxon>Nematoda</taxon>
        <taxon>Chromadorea</taxon>
        <taxon>Rhabditida</taxon>
        <taxon>Rhabditina</taxon>
        <taxon>Rhabditomorpha</taxon>
        <taxon>Strongyloidea</taxon>
        <taxon>Strongylidae</taxon>
        <taxon>Oesophagostomum</taxon>
    </lineage>
</organism>
<dbReference type="Proteomes" id="UP000053660">
    <property type="component" value="Unassembled WGS sequence"/>
</dbReference>
<evidence type="ECO:0000313" key="9">
    <source>
        <dbReference type="Proteomes" id="UP000053660"/>
    </source>
</evidence>
<dbReference type="PROSITE" id="PS50267">
    <property type="entry name" value="NA_NEUROTRAN_SYMP_3"/>
    <property type="match status" value="1"/>
</dbReference>
<evidence type="ECO:0000256" key="2">
    <source>
        <dbReference type="ARBA" id="ARBA00022448"/>
    </source>
</evidence>
<keyword evidence="4" id="KW-0769">Symport</keyword>
<evidence type="ECO:0000313" key="8">
    <source>
        <dbReference type="EMBL" id="KHJ86769.1"/>
    </source>
</evidence>
<proteinExistence type="predicted"/>
<evidence type="ECO:0000256" key="5">
    <source>
        <dbReference type="ARBA" id="ARBA00022989"/>
    </source>
</evidence>
<dbReference type="PANTHER" id="PTHR11616">
    <property type="entry name" value="SODIUM/CHLORIDE DEPENDENT TRANSPORTER"/>
    <property type="match status" value="1"/>
</dbReference>
<dbReference type="GO" id="GO:0015179">
    <property type="term" value="F:L-amino acid transmembrane transporter activity"/>
    <property type="evidence" value="ECO:0007669"/>
    <property type="project" value="TreeGrafter"/>
</dbReference>
<dbReference type="AlphaFoldDB" id="A0A0B1SP92"/>
<dbReference type="PANTHER" id="PTHR11616:SF324">
    <property type="entry name" value="SODIUM-DEPENDENT TRANSPORTER SNF-12"/>
    <property type="match status" value="1"/>
</dbReference>
<dbReference type="EMBL" id="KN559452">
    <property type="protein sequence ID" value="KHJ86769.1"/>
    <property type="molecule type" value="Genomic_DNA"/>
</dbReference>
<dbReference type="OrthoDB" id="6581954at2759"/>
<comment type="subcellular location">
    <subcellularLocation>
        <location evidence="1">Membrane</location>
        <topology evidence="1">Multi-pass membrane protein</topology>
    </subcellularLocation>
</comment>
<dbReference type="GO" id="GO:0089718">
    <property type="term" value="P:amino acid import across plasma membrane"/>
    <property type="evidence" value="ECO:0007669"/>
    <property type="project" value="TreeGrafter"/>
</dbReference>
<dbReference type="InterPro" id="IPR000175">
    <property type="entry name" value="Na/ntran_symport"/>
</dbReference>